<proteinExistence type="predicted"/>
<protein>
    <submittedName>
        <fullName evidence="3">EamA family transporter</fullName>
    </submittedName>
</protein>
<evidence type="ECO:0000256" key="1">
    <source>
        <dbReference type="SAM" id="Phobius"/>
    </source>
</evidence>
<accession>A0A7J3VTH2</accession>
<gene>
    <name evidence="3" type="ORF">ENM31_03640</name>
</gene>
<evidence type="ECO:0000313" key="3">
    <source>
        <dbReference type="EMBL" id="HHM44375.1"/>
    </source>
</evidence>
<comment type="caution">
    <text evidence="3">The sequence shown here is derived from an EMBL/GenBank/DDBJ whole genome shotgun (WGS) entry which is preliminary data.</text>
</comment>
<dbReference type="PANTHER" id="PTHR22911:SF137">
    <property type="entry name" value="SOLUTE CARRIER FAMILY 35 MEMBER G2-RELATED"/>
    <property type="match status" value="1"/>
</dbReference>
<keyword evidence="1" id="KW-1133">Transmembrane helix</keyword>
<evidence type="ECO:0000259" key="2">
    <source>
        <dbReference type="Pfam" id="PF00892"/>
    </source>
</evidence>
<dbReference type="AlphaFoldDB" id="A0A7J3VTH2"/>
<name>A0A7J3VTH2_CALS0</name>
<dbReference type="EMBL" id="DRXH01000124">
    <property type="protein sequence ID" value="HHM44375.1"/>
    <property type="molecule type" value="Genomic_DNA"/>
</dbReference>
<feature type="transmembrane region" description="Helical" evidence="1">
    <location>
        <begin position="36"/>
        <end position="53"/>
    </location>
</feature>
<dbReference type="Gene3D" id="1.10.3730.20">
    <property type="match status" value="1"/>
</dbReference>
<dbReference type="Pfam" id="PF00892">
    <property type="entry name" value="EamA"/>
    <property type="match status" value="1"/>
</dbReference>
<dbReference type="SUPFAM" id="SSF103481">
    <property type="entry name" value="Multidrug resistance efflux transporter EmrE"/>
    <property type="match status" value="1"/>
</dbReference>
<feature type="transmembrane region" description="Helical" evidence="1">
    <location>
        <begin position="65"/>
        <end position="86"/>
    </location>
</feature>
<organism evidence="3">
    <name type="scientific">Caldiarchaeum subterraneum</name>
    <dbReference type="NCBI Taxonomy" id="311458"/>
    <lineage>
        <taxon>Archaea</taxon>
        <taxon>Nitrososphaerota</taxon>
        <taxon>Candidatus Caldarchaeales</taxon>
        <taxon>Candidatus Caldarchaeaceae</taxon>
        <taxon>Candidatus Caldarchaeum</taxon>
    </lineage>
</organism>
<dbReference type="InterPro" id="IPR000620">
    <property type="entry name" value="EamA_dom"/>
</dbReference>
<sequence>MDYRWFVAVLLALVVWGAWGVVTRVASSSLGWRDTTAIAAVGHMSIAIAYIILSRAAVLPQGSAWYMALLAGALGFLGALLFYVALDLNPSSIVVVATSMYPVVTILLSMLFLGESISLRQAVGVGLAIAALVLISSR</sequence>
<dbReference type="PANTHER" id="PTHR22911">
    <property type="entry name" value="ACYL-MALONYL CONDENSING ENZYME-RELATED"/>
    <property type="match status" value="1"/>
</dbReference>
<dbReference type="InterPro" id="IPR037185">
    <property type="entry name" value="EmrE-like"/>
</dbReference>
<feature type="domain" description="EamA" evidence="2">
    <location>
        <begin position="5"/>
        <end position="136"/>
    </location>
</feature>
<feature type="transmembrane region" description="Helical" evidence="1">
    <location>
        <begin position="92"/>
        <end position="112"/>
    </location>
</feature>
<keyword evidence="1" id="KW-0472">Membrane</keyword>
<dbReference type="GO" id="GO:0016020">
    <property type="term" value="C:membrane"/>
    <property type="evidence" value="ECO:0007669"/>
    <property type="project" value="InterPro"/>
</dbReference>
<reference evidence="3" key="1">
    <citation type="journal article" date="2020" name="mSystems">
        <title>Genome- and Community-Level Interaction Insights into Carbon Utilization and Element Cycling Functions of Hydrothermarchaeota in Hydrothermal Sediment.</title>
        <authorList>
            <person name="Zhou Z."/>
            <person name="Liu Y."/>
            <person name="Xu W."/>
            <person name="Pan J."/>
            <person name="Luo Z.H."/>
            <person name="Li M."/>
        </authorList>
    </citation>
    <scope>NUCLEOTIDE SEQUENCE [LARGE SCALE GENOMIC DNA]</scope>
    <source>
        <strain evidence="3">SpSt-1074</strain>
    </source>
</reference>
<keyword evidence="1" id="KW-0812">Transmembrane</keyword>